<sequence length="400" mass="45213">MRYIRYLKPPRITNAQKPAQAQISFLTTITSDLGDSFLPYDLALTVYLCNAREPHKNIYIQHDVQWTAGMRALSTSFYLSKARSNIEWPCRIYVGVKNMELLSPNYTQMYMPERRGVIGAWSAPLDMTEGLVEAARIVERRIPLGKNGYELKIWEETGESIARHLWDAGVLLSLYLSEDEDLSKRDPVLAKAIKRPTGKKRLQILELGTGCGVVGITLAQTIVKCECVLTDLPDAEEAVKRNLSTSWADTGSGVWFRQLDWDDESVPKMSDLNNWTDCPHCNEFDLIVAADCTYNADSCPALVRTISRLVKLSPRATVMIAMKPRHSSEGIFFDLMSDAGFRTEHKTTLQLPGDDEVGEESVEIFLFRPDASQELTSIEPNEWCFGIPVKRKKRKAQVIE</sequence>
<organism evidence="1 2">
    <name type="scientific">Amniculicola lignicola CBS 123094</name>
    <dbReference type="NCBI Taxonomy" id="1392246"/>
    <lineage>
        <taxon>Eukaryota</taxon>
        <taxon>Fungi</taxon>
        <taxon>Dikarya</taxon>
        <taxon>Ascomycota</taxon>
        <taxon>Pezizomycotina</taxon>
        <taxon>Dothideomycetes</taxon>
        <taxon>Pleosporomycetidae</taxon>
        <taxon>Pleosporales</taxon>
        <taxon>Amniculicolaceae</taxon>
        <taxon>Amniculicola</taxon>
    </lineage>
</organism>
<dbReference type="InterPro" id="IPR029063">
    <property type="entry name" value="SAM-dependent_MTases_sf"/>
</dbReference>
<dbReference type="EMBL" id="ML977607">
    <property type="protein sequence ID" value="KAF1998055.1"/>
    <property type="molecule type" value="Genomic_DNA"/>
</dbReference>
<evidence type="ECO:0000313" key="2">
    <source>
        <dbReference type="Proteomes" id="UP000799779"/>
    </source>
</evidence>
<dbReference type="PANTHER" id="PTHR14614:SF132">
    <property type="entry name" value="PROTEIN-LYSINE METHYLTRANSFERASE C42C1.13"/>
    <property type="match status" value="1"/>
</dbReference>
<name>A0A6A5WFV0_9PLEO</name>
<accession>A0A6A5WFV0</accession>
<dbReference type="AlphaFoldDB" id="A0A6A5WFV0"/>
<dbReference type="GO" id="GO:0008757">
    <property type="term" value="F:S-adenosylmethionine-dependent methyltransferase activity"/>
    <property type="evidence" value="ECO:0007669"/>
    <property type="project" value="UniProtKB-ARBA"/>
</dbReference>
<proteinExistence type="predicted"/>
<protein>
    <recommendedName>
        <fullName evidence="3">Methyltransferase-domain-containing protein</fullName>
    </recommendedName>
</protein>
<dbReference type="PANTHER" id="PTHR14614">
    <property type="entry name" value="HEPATOCELLULAR CARCINOMA-ASSOCIATED ANTIGEN"/>
    <property type="match status" value="1"/>
</dbReference>
<dbReference type="InterPro" id="IPR019410">
    <property type="entry name" value="Methyltransf_16"/>
</dbReference>
<dbReference type="GO" id="GO:0005829">
    <property type="term" value="C:cytosol"/>
    <property type="evidence" value="ECO:0007669"/>
    <property type="project" value="TreeGrafter"/>
</dbReference>
<dbReference type="OrthoDB" id="413520at2759"/>
<evidence type="ECO:0000313" key="1">
    <source>
        <dbReference type="EMBL" id="KAF1998055.1"/>
    </source>
</evidence>
<dbReference type="Proteomes" id="UP000799779">
    <property type="component" value="Unassembled WGS sequence"/>
</dbReference>
<keyword evidence="2" id="KW-1185">Reference proteome</keyword>
<gene>
    <name evidence="1" type="ORF">P154DRAFT_439908</name>
</gene>
<evidence type="ECO:0008006" key="3">
    <source>
        <dbReference type="Google" id="ProtNLM"/>
    </source>
</evidence>
<dbReference type="SUPFAM" id="SSF53335">
    <property type="entry name" value="S-adenosyl-L-methionine-dependent methyltransferases"/>
    <property type="match status" value="1"/>
</dbReference>
<reference evidence="1" key="1">
    <citation type="journal article" date="2020" name="Stud. Mycol.">
        <title>101 Dothideomycetes genomes: a test case for predicting lifestyles and emergence of pathogens.</title>
        <authorList>
            <person name="Haridas S."/>
            <person name="Albert R."/>
            <person name="Binder M."/>
            <person name="Bloem J."/>
            <person name="Labutti K."/>
            <person name="Salamov A."/>
            <person name="Andreopoulos B."/>
            <person name="Baker S."/>
            <person name="Barry K."/>
            <person name="Bills G."/>
            <person name="Bluhm B."/>
            <person name="Cannon C."/>
            <person name="Castanera R."/>
            <person name="Culley D."/>
            <person name="Daum C."/>
            <person name="Ezra D."/>
            <person name="Gonzalez J."/>
            <person name="Henrissat B."/>
            <person name="Kuo A."/>
            <person name="Liang C."/>
            <person name="Lipzen A."/>
            <person name="Lutzoni F."/>
            <person name="Magnuson J."/>
            <person name="Mondo S."/>
            <person name="Nolan M."/>
            <person name="Ohm R."/>
            <person name="Pangilinan J."/>
            <person name="Park H.-J."/>
            <person name="Ramirez L."/>
            <person name="Alfaro M."/>
            <person name="Sun H."/>
            <person name="Tritt A."/>
            <person name="Yoshinaga Y."/>
            <person name="Zwiers L.-H."/>
            <person name="Turgeon B."/>
            <person name="Goodwin S."/>
            <person name="Spatafora J."/>
            <person name="Crous P."/>
            <person name="Grigoriev I."/>
        </authorList>
    </citation>
    <scope>NUCLEOTIDE SEQUENCE</scope>
    <source>
        <strain evidence="1">CBS 123094</strain>
    </source>
</reference>
<dbReference type="CDD" id="cd02440">
    <property type="entry name" value="AdoMet_MTases"/>
    <property type="match status" value="1"/>
</dbReference>
<dbReference type="Gene3D" id="3.40.50.150">
    <property type="entry name" value="Vaccinia Virus protein VP39"/>
    <property type="match status" value="1"/>
</dbReference>
<dbReference type="Pfam" id="PF10294">
    <property type="entry name" value="Methyltransf_16"/>
    <property type="match status" value="1"/>
</dbReference>